<dbReference type="InterPro" id="IPR025232">
    <property type="entry name" value="DUF4174"/>
</dbReference>
<dbReference type="Pfam" id="PF13778">
    <property type="entry name" value="DUF4174"/>
    <property type="match status" value="1"/>
</dbReference>
<dbReference type="Proteomes" id="UP000474159">
    <property type="component" value="Unassembled WGS sequence"/>
</dbReference>
<reference evidence="3 4" key="1">
    <citation type="submission" date="2019-09" db="EMBL/GenBank/DDBJ databases">
        <title>YIM 48816 draft genome.</title>
        <authorList>
            <person name="Jiang L."/>
        </authorList>
    </citation>
    <scope>NUCLEOTIDE SEQUENCE [LARGE SCALE GENOMIC DNA]</scope>
    <source>
        <strain evidence="3 4">YIM 48816</strain>
    </source>
</reference>
<proteinExistence type="predicted"/>
<name>A0A6L3T1X9_9HYPH</name>
<dbReference type="OrthoDB" id="7362103at2"/>
<keyword evidence="1" id="KW-0732">Signal</keyword>
<dbReference type="EMBL" id="VZZK01000012">
    <property type="protein sequence ID" value="KAB1078727.1"/>
    <property type="molecule type" value="Genomic_DNA"/>
</dbReference>
<evidence type="ECO:0000259" key="2">
    <source>
        <dbReference type="Pfam" id="PF13778"/>
    </source>
</evidence>
<dbReference type="RefSeq" id="WP_151000627.1">
    <property type="nucleotide sequence ID" value="NZ_VZZK01000012.1"/>
</dbReference>
<evidence type="ECO:0000313" key="3">
    <source>
        <dbReference type="EMBL" id="KAB1078727.1"/>
    </source>
</evidence>
<feature type="domain" description="DUF4174" evidence="2">
    <location>
        <begin position="32"/>
        <end position="137"/>
    </location>
</feature>
<accession>A0A6L3T1X9</accession>
<comment type="caution">
    <text evidence="3">The sequence shown here is derived from an EMBL/GenBank/DDBJ whole genome shotgun (WGS) entry which is preliminary data.</text>
</comment>
<dbReference type="AlphaFoldDB" id="A0A6L3T1X9"/>
<evidence type="ECO:0000256" key="1">
    <source>
        <dbReference type="ARBA" id="ARBA00022729"/>
    </source>
</evidence>
<keyword evidence="4" id="KW-1185">Reference proteome</keyword>
<protein>
    <submittedName>
        <fullName evidence="3">DUF4174 domain-containing protein</fullName>
    </submittedName>
</protein>
<sequence>MAARKHGAAGLIFAVAGVTGGAAAGEAAGTDPLARHRWASRVLVLSAPDAADRNLKGQREALASARAETRARDLVVVEAVGFDARARALRRRLDLPADGFRAVLVGKDGGAKLTASEPIPPQRLFATIDAMPMRQDEMRKDETRRGR</sequence>
<gene>
    <name evidence="3" type="ORF">F6X53_13665</name>
</gene>
<evidence type="ECO:0000313" key="4">
    <source>
        <dbReference type="Proteomes" id="UP000474159"/>
    </source>
</evidence>
<organism evidence="3 4">
    <name type="scientific">Methylobacterium soli</name>
    <dbReference type="NCBI Taxonomy" id="553447"/>
    <lineage>
        <taxon>Bacteria</taxon>
        <taxon>Pseudomonadati</taxon>
        <taxon>Pseudomonadota</taxon>
        <taxon>Alphaproteobacteria</taxon>
        <taxon>Hyphomicrobiales</taxon>
        <taxon>Methylobacteriaceae</taxon>
        <taxon>Methylobacterium</taxon>
    </lineage>
</organism>